<evidence type="ECO:0000259" key="1">
    <source>
        <dbReference type="PROSITE" id="PS51737"/>
    </source>
</evidence>
<dbReference type="PATRIC" id="fig|1235802.3.peg.5545"/>
<gene>
    <name evidence="2" type="ORF">C823_05258</name>
</gene>
<keyword evidence="3" id="KW-1185">Reference proteome</keyword>
<dbReference type="eggNOG" id="ENOG5031WPB">
    <property type="taxonomic scope" value="Bacteria"/>
</dbReference>
<evidence type="ECO:0000313" key="2">
    <source>
        <dbReference type="EMBL" id="EMZ19784.1"/>
    </source>
</evidence>
<evidence type="ECO:0000313" key="3">
    <source>
        <dbReference type="Proteomes" id="UP000012589"/>
    </source>
</evidence>
<dbReference type="GO" id="GO:0000150">
    <property type="term" value="F:DNA strand exchange activity"/>
    <property type="evidence" value="ECO:0007669"/>
    <property type="project" value="InterPro"/>
</dbReference>
<dbReference type="PROSITE" id="PS51737">
    <property type="entry name" value="RECOMBINASE_DNA_BIND"/>
    <property type="match status" value="1"/>
</dbReference>
<sequence length="141" mass="15946">MSHTPYGYVIRDGAAYIDEEKAKRIRKLFDGYISGLALQPAAEKAGLYLFHGSVGRMLRNKRYLGDGYYPPIIDIETFNKAEEIRISRAASLGRIKDLDTPPKPKGAVSFTMPKIPMKYSDPFRQAEYAYSMIETEEVGDE</sequence>
<accession>N2A5X1</accession>
<reference evidence="2 3" key="1">
    <citation type="journal article" date="2014" name="Genome Announc.">
        <title>Draft genome sequences of the altered schaedler flora, a defined bacterial community from gnotobiotic mice.</title>
        <authorList>
            <person name="Wannemuehler M.J."/>
            <person name="Overstreet A.M."/>
            <person name="Ward D.V."/>
            <person name="Phillips G.J."/>
        </authorList>
    </citation>
    <scope>NUCLEOTIDE SEQUENCE [LARGE SCALE GENOMIC DNA]</scope>
    <source>
        <strain evidence="2 3">ASF492</strain>
    </source>
</reference>
<name>N2A5X1_9FIRM</name>
<dbReference type="HOGENOM" id="CLU_150516_0_0_9"/>
<organism evidence="2 3">
    <name type="scientific">Eubacterium plexicaudatum ASF492</name>
    <dbReference type="NCBI Taxonomy" id="1235802"/>
    <lineage>
        <taxon>Bacteria</taxon>
        <taxon>Bacillati</taxon>
        <taxon>Bacillota</taxon>
        <taxon>Clostridia</taxon>
        <taxon>Eubacteriales</taxon>
        <taxon>Eubacteriaceae</taxon>
        <taxon>Eubacterium</taxon>
    </lineage>
</organism>
<dbReference type="AlphaFoldDB" id="N2A5X1"/>
<comment type="caution">
    <text evidence="2">The sequence shown here is derived from an EMBL/GenBank/DDBJ whole genome shotgun (WGS) entry which is preliminary data.</text>
</comment>
<dbReference type="InterPro" id="IPR038109">
    <property type="entry name" value="DNA_bind_recomb_sf"/>
</dbReference>
<dbReference type="Gene3D" id="3.90.1750.20">
    <property type="entry name" value="Putative Large Serine Recombinase, Chain B, Domain 2"/>
    <property type="match status" value="1"/>
</dbReference>
<protein>
    <recommendedName>
        <fullName evidence="1">Recombinase domain-containing protein</fullName>
    </recommendedName>
</protein>
<dbReference type="GO" id="GO:0003677">
    <property type="term" value="F:DNA binding"/>
    <property type="evidence" value="ECO:0007669"/>
    <property type="project" value="InterPro"/>
</dbReference>
<dbReference type="InterPro" id="IPR011109">
    <property type="entry name" value="DNA_bind_recombinase_dom"/>
</dbReference>
<feature type="domain" description="Recombinase" evidence="1">
    <location>
        <begin position="5"/>
        <end position="91"/>
    </location>
</feature>
<dbReference type="STRING" id="1235802.C823_05258"/>
<dbReference type="OrthoDB" id="2188903at2"/>
<dbReference type="Proteomes" id="UP000012589">
    <property type="component" value="Unassembled WGS sequence"/>
</dbReference>
<dbReference type="EMBL" id="AQFT01000158">
    <property type="protein sequence ID" value="EMZ19784.1"/>
    <property type="molecule type" value="Genomic_DNA"/>
</dbReference>
<proteinExistence type="predicted"/>